<keyword evidence="3" id="KW-0560">Oxidoreductase</keyword>
<dbReference type="HOGENOM" id="CLU_010194_38_4_1"/>
<dbReference type="PANTHER" id="PTHR43086">
    <property type="entry name" value="VERY-LONG-CHAIN 3-OXOOACYL-COA REDUCTASE"/>
    <property type="match status" value="1"/>
</dbReference>
<dbReference type="GO" id="GO:0006694">
    <property type="term" value="P:steroid biosynthetic process"/>
    <property type="evidence" value="ECO:0007669"/>
    <property type="project" value="UniProtKB-KW"/>
</dbReference>
<dbReference type="InterPro" id="IPR036291">
    <property type="entry name" value="NAD(P)-bd_dom_sf"/>
</dbReference>
<dbReference type="Gene3D" id="3.40.50.720">
    <property type="entry name" value="NAD(P)-binding Rossmann-like Domain"/>
    <property type="match status" value="1"/>
</dbReference>
<keyword evidence="6" id="KW-1185">Reference proteome</keyword>
<dbReference type="InterPro" id="IPR002347">
    <property type="entry name" value="SDR_fam"/>
</dbReference>
<dbReference type="EMBL" id="CAQQ02394137">
    <property type="status" value="NOT_ANNOTATED_CDS"/>
    <property type="molecule type" value="Genomic_DNA"/>
</dbReference>
<evidence type="ECO:0000256" key="1">
    <source>
        <dbReference type="ARBA" id="ARBA00022857"/>
    </source>
</evidence>
<dbReference type="Proteomes" id="UP000015102">
    <property type="component" value="Unassembled WGS sequence"/>
</dbReference>
<evidence type="ECO:0000256" key="2">
    <source>
        <dbReference type="ARBA" id="ARBA00022955"/>
    </source>
</evidence>
<evidence type="ECO:0000313" key="5">
    <source>
        <dbReference type="EnsemblMetazoa" id="MESCA003946-PA"/>
    </source>
</evidence>
<name>T1GKC5_MEGSC</name>
<dbReference type="AlphaFoldDB" id="T1GKC5"/>
<dbReference type="SUPFAM" id="SSF51735">
    <property type="entry name" value="NAD(P)-binding Rossmann-fold domains"/>
    <property type="match status" value="1"/>
</dbReference>
<keyword evidence="1" id="KW-0521">NADP</keyword>
<dbReference type="GO" id="GO:0030497">
    <property type="term" value="P:fatty acid elongation"/>
    <property type="evidence" value="ECO:0007669"/>
    <property type="project" value="TreeGrafter"/>
</dbReference>
<reference evidence="5" key="2">
    <citation type="submission" date="2015-06" db="UniProtKB">
        <authorList>
            <consortium name="EnsemblMetazoa"/>
        </authorList>
    </citation>
    <scope>IDENTIFICATION</scope>
</reference>
<dbReference type="OMA" id="VATKMAN"/>
<dbReference type="Pfam" id="PF00106">
    <property type="entry name" value="adh_short"/>
    <property type="match status" value="1"/>
</dbReference>
<evidence type="ECO:0000256" key="3">
    <source>
        <dbReference type="ARBA" id="ARBA00023002"/>
    </source>
</evidence>
<keyword evidence="2" id="KW-0752">Steroid biosynthesis</keyword>
<protein>
    <submittedName>
        <fullName evidence="5">Uncharacterized protein</fullName>
    </submittedName>
</protein>
<accession>T1GKC5</accession>
<comment type="similarity">
    <text evidence="4">Belongs to the short-chain dehydrogenases/reductases (SDR) family. 17-beta-HSD 3 subfamily.</text>
</comment>
<dbReference type="EnsemblMetazoa" id="MESCA003946-RA">
    <property type="protein sequence ID" value="MESCA003946-PA"/>
    <property type="gene ID" value="MESCA003946"/>
</dbReference>
<dbReference type="GO" id="GO:0016491">
    <property type="term" value="F:oxidoreductase activity"/>
    <property type="evidence" value="ECO:0007669"/>
    <property type="project" value="UniProtKB-KW"/>
</dbReference>
<dbReference type="PANTHER" id="PTHR43086:SF2">
    <property type="entry name" value="HYDROXYSTEROID DEHYDROGENASE-LIKE PROTEIN 1"/>
    <property type="match status" value="1"/>
</dbReference>
<dbReference type="PRINTS" id="PR00081">
    <property type="entry name" value="GDHRDH"/>
</dbReference>
<proteinExistence type="inferred from homology"/>
<dbReference type="STRING" id="36166.T1GKC5"/>
<evidence type="ECO:0000313" key="6">
    <source>
        <dbReference type="Proteomes" id="UP000015102"/>
    </source>
</evidence>
<keyword evidence="2" id="KW-0444">Lipid biosynthesis</keyword>
<reference evidence="6" key="1">
    <citation type="submission" date="2013-02" db="EMBL/GenBank/DDBJ databases">
        <authorList>
            <person name="Hughes D."/>
        </authorList>
    </citation>
    <scope>NUCLEOTIDE SEQUENCE</scope>
    <source>
        <strain>Durham</strain>
        <strain evidence="6">NC isolate 2 -- Noor lab</strain>
    </source>
</reference>
<dbReference type="GO" id="GO:0005783">
    <property type="term" value="C:endoplasmic reticulum"/>
    <property type="evidence" value="ECO:0007669"/>
    <property type="project" value="TreeGrafter"/>
</dbReference>
<keyword evidence="2" id="KW-0443">Lipid metabolism</keyword>
<organism evidence="5 6">
    <name type="scientific">Megaselia scalaris</name>
    <name type="common">Humpbacked fly</name>
    <name type="synonym">Phora scalaris</name>
    <dbReference type="NCBI Taxonomy" id="36166"/>
    <lineage>
        <taxon>Eukaryota</taxon>
        <taxon>Metazoa</taxon>
        <taxon>Ecdysozoa</taxon>
        <taxon>Arthropoda</taxon>
        <taxon>Hexapoda</taxon>
        <taxon>Insecta</taxon>
        <taxon>Pterygota</taxon>
        <taxon>Neoptera</taxon>
        <taxon>Endopterygota</taxon>
        <taxon>Diptera</taxon>
        <taxon>Brachycera</taxon>
        <taxon>Muscomorpha</taxon>
        <taxon>Platypezoidea</taxon>
        <taxon>Phoridae</taxon>
        <taxon>Megaseliini</taxon>
        <taxon>Megaselia</taxon>
    </lineage>
</organism>
<evidence type="ECO:0000256" key="4">
    <source>
        <dbReference type="ARBA" id="ARBA00038261"/>
    </source>
</evidence>
<sequence length="136" mass="14933">MTNLVLPSMVARKKGLIINIASMSGIIPNPLLSLYSGTKAFVDKFTEDLNTEYKDQGIMIQSVLPGFVCSNMSKIKRPSLMAPSADTFVASALNTLGYTRHTTGYLPHAFMALIINTMSVQLLATRKKALKHEKKN</sequence>